<evidence type="ECO:0000313" key="2">
    <source>
        <dbReference type="Proteomes" id="UP000319771"/>
    </source>
</evidence>
<reference evidence="1 2" key="1">
    <citation type="journal article" date="2019" name="Nat. Microbiol.">
        <title>Mediterranean grassland soil C-N compound turnover is dependent on rainfall and depth, and is mediated by genomically divergent microorganisms.</title>
        <authorList>
            <person name="Diamond S."/>
            <person name="Andeer P.F."/>
            <person name="Li Z."/>
            <person name="Crits-Christoph A."/>
            <person name="Burstein D."/>
            <person name="Anantharaman K."/>
            <person name="Lane K.R."/>
            <person name="Thomas B.C."/>
            <person name="Pan C."/>
            <person name="Northen T.R."/>
            <person name="Banfield J.F."/>
        </authorList>
    </citation>
    <scope>NUCLEOTIDE SEQUENCE [LARGE SCALE GENOMIC DNA]</scope>
    <source>
        <strain evidence="1">WS_11</strain>
    </source>
</reference>
<protein>
    <submittedName>
        <fullName evidence="1">Uncharacterized protein</fullName>
    </submittedName>
</protein>
<dbReference type="Proteomes" id="UP000319771">
    <property type="component" value="Unassembled WGS sequence"/>
</dbReference>
<comment type="caution">
    <text evidence="1">The sequence shown here is derived from an EMBL/GenBank/DDBJ whole genome shotgun (WGS) entry which is preliminary data.</text>
</comment>
<dbReference type="AlphaFoldDB" id="A0A538UB58"/>
<dbReference type="EMBL" id="VBPB01000081">
    <property type="protein sequence ID" value="TMQ73125.1"/>
    <property type="molecule type" value="Genomic_DNA"/>
</dbReference>
<sequence length="145" mass="15614">MKLGQGRSGPSWRAAELRVLRPGLWLIAAAVVGMLLVEVWEGSRLAQLSLALGQDRTALELARARLAFVRADRERRATRAETAPLAARWGLAPADAKQVIALPSEYLAAGVTPDRDGEPASVLAWAERASRALVPEATARVRAQD</sequence>
<gene>
    <name evidence="1" type="ORF">E6K81_05625</name>
</gene>
<proteinExistence type="predicted"/>
<accession>A0A538UB58</accession>
<evidence type="ECO:0000313" key="1">
    <source>
        <dbReference type="EMBL" id="TMQ73125.1"/>
    </source>
</evidence>
<name>A0A538UB58_UNCEI</name>
<organism evidence="1 2">
    <name type="scientific">Eiseniibacteriota bacterium</name>
    <dbReference type="NCBI Taxonomy" id="2212470"/>
    <lineage>
        <taxon>Bacteria</taxon>
        <taxon>Candidatus Eiseniibacteriota</taxon>
    </lineage>
</organism>